<dbReference type="SUPFAM" id="SSF102114">
    <property type="entry name" value="Radical SAM enzymes"/>
    <property type="match status" value="1"/>
</dbReference>
<keyword evidence="3" id="KW-0408">Iron</keyword>
<dbReference type="Gene3D" id="3.20.20.70">
    <property type="entry name" value="Aldolase class I"/>
    <property type="match status" value="1"/>
</dbReference>
<dbReference type="Pfam" id="PF05402">
    <property type="entry name" value="PqqD"/>
    <property type="match status" value="1"/>
</dbReference>
<evidence type="ECO:0000256" key="1">
    <source>
        <dbReference type="ARBA" id="ARBA00022691"/>
    </source>
</evidence>
<evidence type="ECO:0000259" key="5">
    <source>
        <dbReference type="PROSITE" id="PS51918"/>
    </source>
</evidence>
<dbReference type="AlphaFoldDB" id="A0A6N2VP35"/>
<dbReference type="SFLD" id="SFLDG01067">
    <property type="entry name" value="SPASM/twitch_domain_containing"/>
    <property type="match status" value="1"/>
</dbReference>
<dbReference type="Gene3D" id="1.10.10.1150">
    <property type="entry name" value="Coenzyme PQQ synthesis protein D (PqqD)"/>
    <property type="match status" value="1"/>
</dbReference>
<keyword evidence="4" id="KW-0411">Iron-sulfur</keyword>
<dbReference type="PANTHER" id="PTHR11228">
    <property type="entry name" value="RADICAL SAM DOMAIN PROTEIN"/>
    <property type="match status" value="1"/>
</dbReference>
<evidence type="ECO:0000256" key="3">
    <source>
        <dbReference type="ARBA" id="ARBA00023004"/>
    </source>
</evidence>
<sequence length="449" mass="51852">MGKLFWDLKKYNVIDYGGQIALISDIYKQWLKVTPTGFEILKRMDGSKNIEEIANELSNIYDIPEAMILDDCKKFLSDLEKSGLLMYEKNKNKGKLYEIYLDITNVCHYKCRYCFKSVVTDENEAEYMTYDSIVKSIKEIQESGVVEKPVVYITGGEPLRHPEIERIFEFLKSENCFVILCTDGRLIKKDKMQSIKKFVDMVMLPLESHNEKVNDELRGKGSFKDVSEAIEILNLYEVAYVISITPVASNINKIKDIISFAYEKKALGCIMNDSILIDENGKYIGKNFNFSKKEIQEMNDAVSLFGGIKRSWRNNKDKQSEEGIFYVIRDSRRCSNTPAAIRDKDSCGLGINEVYISSKGYSPCHMLNIPEFRRKSLEEVKKINVPYNNIEDCKQCNYSLFCLSGCRARAYYDTGRIDGKVFNCDELKEYFAKFIENVNGNFLNNKEKE</sequence>
<feature type="domain" description="Radical SAM core" evidence="5">
    <location>
        <begin position="93"/>
        <end position="309"/>
    </location>
</feature>
<dbReference type="Pfam" id="PF04055">
    <property type="entry name" value="Radical_SAM"/>
    <property type="match status" value="1"/>
</dbReference>
<dbReference type="InterPro" id="IPR041881">
    <property type="entry name" value="PqqD_sf"/>
</dbReference>
<dbReference type="GO" id="GO:0046872">
    <property type="term" value="F:metal ion binding"/>
    <property type="evidence" value="ECO:0007669"/>
    <property type="project" value="UniProtKB-KW"/>
</dbReference>
<proteinExistence type="predicted"/>
<dbReference type="SFLD" id="SFLDS00029">
    <property type="entry name" value="Radical_SAM"/>
    <property type="match status" value="1"/>
</dbReference>
<dbReference type="InterPro" id="IPR013785">
    <property type="entry name" value="Aldolase_TIM"/>
</dbReference>
<dbReference type="CDD" id="cd01335">
    <property type="entry name" value="Radical_SAM"/>
    <property type="match status" value="1"/>
</dbReference>
<evidence type="ECO:0000256" key="4">
    <source>
        <dbReference type="ARBA" id="ARBA00023014"/>
    </source>
</evidence>
<organism evidence="6">
    <name type="scientific">[Clostridium] nexile</name>
    <dbReference type="NCBI Taxonomy" id="29361"/>
    <lineage>
        <taxon>Bacteria</taxon>
        <taxon>Bacillati</taxon>
        <taxon>Bacillota</taxon>
        <taxon>Clostridia</taxon>
        <taxon>Lachnospirales</taxon>
        <taxon>Lachnospiraceae</taxon>
        <taxon>Tyzzerella</taxon>
    </lineage>
</organism>
<accession>A0A6N2VP35</accession>
<reference evidence="6" key="1">
    <citation type="submission" date="2019-11" db="EMBL/GenBank/DDBJ databases">
        <authorList>
            <person name="Feng L."/>
        </authorList>
    </citation>
    <scope>NUCLEOTIDE SEQUENCE</scope>
    <source>
        <strain evidence="6">CnexileLFYP112</strain>
    </source>
</reference>
<name>A0A6N2VP35_9FIRM</name>
<dbReference type="InterPro" id="IPR007197">
    <property type="entry name" value="rSAM"/>
</dbReference>
<dbReference type="InterPro" id="IPR058240">
    <property type="entry name" value="rSAM_sf"/>
</dbReference>
<dbReference type="EMBL" id="CACRTG010000028">
    <property type="protein sequence ID" value="VYT32004.1"/>
    <property type="molecule type" value="Genomic_DNA"/>
</dbReference>
<dbReference type="GO" id="GO:0003824">
    <property type="term" value="F:catalytic activity"/>
    <property type="evidence" value="ECO:0007669"/>
    <property type="project" value="InterPro"/>
</dbReference>
<dbReference type="GO" id="GO:0051536">
    <property type="term" value="F:iron-sulfur cluster binding"/>
    <property type="evidence" value="ECO:0007669"/>
    <property type="project" value="UniProtKB-KW"/>
</dbReference>
<dbReference type="PANTHER" id="PTHR11228:SF7">
    <property type="entry name" value="PQQA PEPTIDE CYCLASE"/>
    <property type="match status" value="1"/>
</dbReference>
<keyword evidence="1" id="KW-0949">S-adenosyl-L-methionine</keyword>
<evidence type="ECO:0000313" key="6">
    <source>
        <dbReference type="EMBL" id="VYT32004.1"/>
    </source>
</evidence>
<dbReference type="PROSITE" id="PS51918">
    <property type="entry name" value="RADICAL_SAM"/>
    <property type="match status" value="1"/>
</dbReference>
<dbReference type="InterPro" id="IPR050377">
    <property type="entry name" value="Radical_SAM_PqqE_MftC-like"/>
</dbReference>
<protein>
    <submittedName>
        <fullName evidence="6">Antilisterial bacteriocin subtilosin biosynthesis protein AlbA</fullName>
    </submittedName>
</protein>
<evidence type="ECO:0000256" key="2">
    <source>
        <dbReference type="ARBA" id="ARBA00022723"/>
    </source>
</evidence>
<dbReference type="InterPro" id="IPR008792">
    <property type="entry name" value="PQQD"/>
</dbReference>
<keyword evidence="2" id="KW-0479">Metal-binding</keyword>
<gene>
    <name evidence="6" type="primary">albA_2</name>
    <name evidence="6" type="ORF">CNLFYP112_02862</name>
</gene>